<comment type="caution">
    <text evidence="2">The sequence shown here is derived from an EMBL/GenBank/DDBJ whole genome shotgun (WGS) entry which is preliminary data.</text>
</comment>
<gene>
    <name evidence="2" type="ORF">ACFSUE_19910</name>
</gene>
<dbReference type="InterPro" id="IPR022104">
    <property type="entry name" value="DUF3644"/>
</dbReference>
<keyword evidence="3" id="KW-1185">Reference proteome</keyword>
<protein>
    <submittedName>
        <fullName evidence="2">DUF3644 domain-containing protein</fullName>
    </submittedName>
</protein>
<accession>A0ABW5S8M6</accession>
<feature type="domain" description="DUF3644" evidence="1">
    <location>
        <begin position="11"/>
        <end position="81"/>
    </location>
</feature>
<reference evidence="3" key="1">
    <citation type="journal article" date="2019" name="Int. J. Syst. Evol. Microbiol.">
        <title>The Global Catalogue of Microorganisms (GCM) 10K type strain sequencing project: providing services to taxonomists for standard genome sequencing and annotation.</title>
        <authorList>
            <consortium name="The Broad Institute Genomics Platform"/>
            <consortium name="The Broad Institute Genome Sequencing Center for Infectious Disease"/>
            <person name="Wu L."/>
            <person name="Ma J."/>
        </authorList>
    </citation>
    <scope>NUCLEOTIDE SEQUENCE [LARGE SCALE GENOMIC DNA]</scope>
    <source>
        <strain evidence="3">TISTR 2466</strain>
    </source>
</reference>
<dbReference type="RefSeq" id="WP_253061563.1">
    <property type="nucleotide sequence ID" value="NZ_JAMXWM010000009.1"/>
</dbReference>
<name>A0ABW5S8M6_9BACL</name>
<dbReference type="EMBL" id="JBHUMQ010000056">
    <property type="protein sequence ID" value="MFD2695874.1"/>
    <property type="molecule type" value="Genomic_DNA"/>
</dbReference>
<evidence type="ECO:0000259" key="1">
    <source>
        <dbReference type="Pfam" id="PF12358"/>
    </source>
</evidence>
<organism evidence="2 3">
    <name type="scientific">Sporolactobacillus shoreicorticis</name>
    <dbReference type="NCBI Taxonomy" id="1923877"/>
    <lineage>
        <taxon>Bacteria</taxon>
        <taxon>Bacillati</taxon>
        <taxon>Bacillota</taxon>
        <taxon>Bacilli</taxon>
        <taxon>Bacillales</taxon>
        <taxon>Sporolactobacillaceae</taxon>
        <taxon>Sporolactobacillus</taxon>
    </lineage>
</organism>
<dbReference type="Pfam" id="PF12358">
    <property type="entry name" value="DUF3644"/>
    <property type="match status" value="1"/>
</dbReference>
<sequence length="95" mass="11105">MPRGKSVTKLLLDSSQATLFAGIEIHNKPHIDYRYPTSVLLIINAWELALKAYVYKYIGIKRIYERDKKHTISFSKALILVRDHINTTKKIKYSR</sequence>
<evidence type="ECO:0000313" key="3">
    <source>
        <dbReference type="Proteomes" id="UP001597399"/>
    </source>
</evidence>
<dbReference type="Proteomes" id="UP001597399">
    <property type="component" value="Unassembled WGS sequence"/>
</dbReference>
<proteinExistence type="predicted"/>
<evidence type="ECO:0000313" key="2">
    <source>
        <dbReference type="EMBL" id="MFD2695874.1"/>
    </source>
</evidence>